<evidence type="ECO:0000256" key="1">
    <source>
        <dbReference type="SAM" id="Phobius"/>
    </source>
</evidence>
<dbReference type="KEGG" id="fmr:Fuma_03899"/>
<gene>
    <name evidence="2" type="ORF">Fuma_03899</name>
</gene>
<accession>A0A1P8WJP6</accession>
<protein>
    <submittedName>
        <fullName evidence="2">Uncharacterized protein</fullName>
    </submittedName>
</protein>
<keyword evidence="3" id="KW-1185">Reference proteome</keyword>
<dbReference type="AlphaFoldDB" id="A0A1P8WJP6"/>
<evidence type="ECO:0000313" key="2">
    <source>
        <dbReference type="EMBL" id="APZ94273.1"/>
    </source>
</evidence>
<organism evidence="2 3">
    <name type="scientific">Fuerstiella marisgermanici</name>
    <dbReference type="NCBI Taxonomy" id="1891926"/>
    <lineage>
        <taxon>Bacteria</taxon>
        <taxon>Pseudomonadati</taxon>
        <taxon>Planctomycetota</taxon>
        <taxon>Planctomycetia</taxon>
        <taxon>Planctomycetales</taxon>
        <taxon>Planctomycetaceae</taxon>
        <taxon>Fuerstiella</taxon>
    </lineage>
</organism>
<proteinExistence type="predicted"/>
<reference evidence="2 3" key="1">
    <citation type="journal article" date="2016" name="Front. Microbiol.">
        <title>Fuerstia marisgermanicae gen. nov., sp. nov., an Unusual Member of the Phylum Planctomycetes from the German Wadden Sea.</title>
        <authorList>
            <person name="Kohn T."/>
            <person name="Heuer A."/>
            <person name="Jogler M."/>
            <person name="Vollmers J."/>
            <person name="Boedeker C."/>
            <person name="Bunk B."/>
            <person name="Rast P."/>
            <person name="Borchert D."/>
            <person name="Glockner I."/>
            <person name="Freese H.M."/>
            <person name="Klenk H.P."/>
            <person name="Overmann J."/>
            <person name="Kaster A.K."/>
            <person name="Rohde M."/>
            <person name="Wiegand S."/>
            <person name="Jogler C."/>
        </authorList>
    </citation>
    <scope>NUCLEOTIDE SEQUENCE [LARGE SCALE GENOMIC DNA]</scope>
    <source>
        <strain evidence="2 3">NH11</strain>
    </source>
</reference>
<sequence>MILVPIFLMLFAAWMLWGWSVGESKNIKWLRQWCAPTFVVTSVILAAGAGAFLSRAITRQQVRGEVVKLLENVELRVRTGGADKVISEIQATDHSDDPDRDAFDILDHLTVMNKNLAPTSTEIAREPAGPQMH</sequence>
<keyword evidence="1" id="KW-0812">Transmembrane</keyword>
<name>A0A1P8WJP6_9PLAN</name>
<evidence type="ECO:0000313" key="3">
    <source>
        <dbReference type="Proteomes" id="UP000187735"/>
    </source>
</evidence>
<feature type="transmembrane region" description="Helical" evidence="1">
    <location>
        <begin position="34"/>
        <end position="53"/>
    </location>
</feature>
<keyword evidence="1" id="KW-1133">Transmembrane helix</keyword>
<keyword evidence="1" id="KW-0472">Membrane</keyword>
<dbReference type="RefSeq" id="WP_145944261.1">
    <property type="nucleotide sequence ID" value="NZ_CP017641.1"/>
</dbReference>
<dbReference type="EMBL" id="CP017641">
    <property type="protein sequence ID" value="APZ94273.1"/>
    <property type="molecule type" value="Genomic_DNA"/>
</dbReference>
<dbReference type="Proteomes" id="UP000187735">
    <property type="component" value="Chromosome"/>
</dbReference>